<dbReference type="STRING" id="299467.A0A443SL32"/>
<evidence type="ECO:0000259" key="7">
    <source>
        <dbReference type="Pfam" id="PF21673"/>
    </source>
</evidence>
<gene>
    <name evidence="8" type="ORF">B4U80_10510</name>
</gene>
<accession>A0A443SL32</accession>
<dbReference type="Pfam" id="PF21673">
    <property type="entry name" value="CCDC93_N"/>
    <property type="match status" value="1"/>
</dbReference>
<evidence type="ECO:0000313" key="9">
    <source>
        <dbReference type="Proteomes" id="UP000288716"/>
    </source>
</evidence>
<dbReference type="PANTHER" id="PTHR16441:SF0">
    <property type="entry name" value="COILED-COIL DOMAIN-CONTAINING PROTEIN 93"/>
    <property type="match status" value="1"/>
</dbReference>
<reference evidence="8 9" key="1">
    <citation type="journal article" date="2018" name="Gigascience">
        <title>Genomes of trombidid mites reveal novel predicted allergens and laterally-transferred genes associated with secondary metabolism.</title>
        <authorList>
            <person name="Dong X."/>
            <person name="Chaisiri K."/>
            <person name="Xia D."/>
            <person name="Armstrong S.D."/>
            <person name="Fang Y."/>
            <person name="Donnelly M.J."/>
            <person name="Kadowaki T."/>
            <person name="McGarry J.W."/>
            <person name="Darby A.C."/>
            <person name="Makepeace B.L."/>
        </authorList>
    </citation>
    <scope>NUCLEOTIDE SEQUENCE [LARGE SCALE GENOMIC DNA]</scope>
    <source>
        <strain evidence="8">UoL-UT</strain>
    </source>
</reference>
<evidence type="ECO:0000256" key="5">
    <source>
        <dbReference type="SAM" id="MobiDB-lite"/>
    </source>
</evidence>
<dbReference type="VEuPathDB" id="VectorBase:LDEU003865"/>
<evidence type="ECO:0000259" key="6">
    <source>
        <dbReference type="Pfam" id="PF09762"/>
    </source>
</evidence>
<dbReference type="OrthoDB" id="16092at2759"/>
<dbReference type="Proteomes" id="UP000288716">
    <property type="component" value="Unassembled WGS sequence"/>
</dbReference>
<feature type="coiled-coil region" evidence="4">
    <location>
        <begin position="383"/>
        <end position="410"/>
    </location>
</feature>
<dbReference type="AlphaFoldDB" id="A0A443SL32"/>
<protein>
    <recommendedName>
        <fullName evidence="2">Coiled-coil domain-containing protein 93</fullName>
    </recommendedName>
</protein>
<organism evidence="8 9">
    <name type="scientific">Leptotrombidium deliense</name>
    <dbReference type="NCBI Taxonomy" id="299467"/>
    <lineage>
        <taxon>Eukaryota</taxon>
        <taxon>Metazoa</taxon>
        <taxon>Ecdysozoa</taxon>
        <taxon>Arthropoda</taxon>
        <taxon>Chelicerata</taxon>
        <taxon>Arachnida</taxon>
        <taxon>Acari</taxon>
        <taxon>Acariformes</taxon>
        <taxon>Trombidiformes</taxon>
        <taxon>Prostigmata</taxon>
        <taxon>Anystina</taxon>
        <taxon>Parasitengona</taxon>
        <taxon>Trombiculoidea</taxon>
        <taxon>Trombiculidae</taxon>
        <taxon>Leptotrombidium</taxon>
    </lineage>
</organism>
<keyword evidence="3 4" id="KW-0175">Coiled coil</keyword>
<proteinExistence type="inferred from homology"/>
<dbReference type="EMBL" id="NCKV01001535">
    <property type="protein sequence ID" value="RWS28173.1"/>
    <property type="molecule type" value="Genomic_DNA"/>
</dbReference>
<evidence type="ECO:0000256" key="4">
    <source>
        <dbReference type="SAM" id="Coils"/>
    </source>
</evidence>
<feature type="domain" description="CCDC93 N-terminal" evidence="7">
    <location>
        <begin position="48"/>
        <end position="151"/>
    </location>
</feature>
<dbReference type="GO" id="GO:0006893">
    <property type="term" value="P:Golgi to plasma membrane transport"/>
    <property type="evidence" value="ECO:0007669"/>
    <property type="project" value="TreeGrafter"/>
</dbReference>
<dbReference type="InterPro" id="IPR048747">
    <property type="entry name" value="CCDC93_N"/>
</dbReference>
<name>A0A443SL32_9ACAR</name>
<evidence type="ECO:0000256" key="1">
    <source>
        <dbReference type="ARBA" id="ARBA00007219"/>
    </source>
</evidence>
<dbReference type="InterPro" id="IPR019159">
    <property type="entry name" value="CCDC93_CC"/>
</dbReference>
<evidence type="ECO:0000313" key="8">
    <source>
        <dbReference type="EMBL" id="RWS28173.1"/>
    </source>
</evidence>
<evidence type="ECO:0000256" key="3">
    <source>
        <dbReference type="ARBA" id="ARBA00023054"/>
    </source>
</evidence>
<feature type="non-terminal residue" evidence="8">
    <location>
        <position position="536"/>
    </location>
</feature>
<dbReference type="PANTHER" id="PTHR16441">
    <property type="entry name" value="FIDIPIDINE"/>
    <property type="match status" value="1"/>
</dbReference>
<keyword evidence="9" id="KW-1185">Reference proteome</keyword>
<comment type="caution">
    <text evidence="8">The sequence shown here is derived from an EMBL/GenBank/DDBJ whole genome shotgun (WGS) entry which is preliminary data.</text>
</comment>
<dbReference type="InterPro" id="IPR039116">
    <property type="entry name" value="CCDC93"/>
</dbReference>
<sequence>MSTVAVKPLPKPKPRTKPSVAHHSEEERNLDSSGNYLTADIREDELQLEKLAEIIEILVAAGYFRARIKGLSDFDKIVGGMCWCLEMSNIDIDCDLLFNDSLTIGQKIALTEKIVRVLQAMECPFRLEPHQIQGMDAIHIFPVIQWLVKKTIQYREEMQAYIKSYAVNQFSKCHANVSETDTKMDKIIEDVDVYNNPKRKYRHPAKHKMREEKISVRTTLLEYGGAFFNEMKSEKLDSEKGSGKSTEKEEPKALINEMNVESSVRVSSAIVGSIISDKAEEIQVLADEYARRQKEFMENNLEMRESNVKLQISEKKKSLEQCQKEIEIDKEKLNKLRSEIEDLRMQQKEVNPKISLQNDEEIEKRRKLIFILDTLNSQKEEFLVSCREEKARLQEEFLQLSQQEVESEDENEIKSQVEKDKERHQKIKLLLAERSKTLAAMQRKLDDIPSRSELSQYQKRFYELYNQVSAKHNETKKFYILYNQCDDTKIHLNKELNLLNSVLTNFNQAVINPSTKEQFVTQFEQIVGNIRQAKLQ</sequence>
<feature type="coiled-coil region" evidence="4">
    <location>
        <begin position="312"/>
        <end position="346"/>
    </location>
</feature>
<dbReference type="Pfam" id="PF09762">
    <property type="entry name" value="CCDC93_CC"/>
    <property type="match status" value="1"/>
</dbReference>
<feature type="region of interest" description="Disordered" evidence="5">
    <location>
        <begin position="1"/>
        <end position="31"/>
    </location>
</feature>
<comment type="similarity">
    <text evidence="1">Belongs to the CCDC93 family.</text>
</comment>
<feature type="domain" description="CCDC93 coiled-coil" evidence="6">
    <location>
        <begin position="196"/>
        <end position="534"/>
    </location>
</feature>
<evidence type="ECO:0000256" key="2">
    <source>
        <dbReference type="ARBA" id="ARBA00016765"/>
    </source>
</evidence>